<dbReference type="AlphaFoldDB" id="J4KM89"/>
<keyword evidence="2" id="KW-1185">Reference proteome</keyword>
<proteinExistence type="predicted"/>
<evidence type="ECO:0000313" key="2">
    <source>
        <dbReference type="Proteomes" id="UP000002762"/>
    </source>
</evidence>
<dbReference type="Proteomes" id="UP000002762">
    <property type="component" value="Unassembled WGS sequence"/>
</dbReference>
<dbReference type="HOGENOM" id="CLU_057547_3_0_1"/>
<dbReference type="EMBL" id="JH725174">
    <property type="protein sequence ID" value="EJP63534.1"/>
    <property type="molecule type" value="Genomic_DNA"/>
</dbReference>
<evidence type="ECO:0000313" key="1">
    <source>
        <dbReference type="EMBL" id="EJP63534.1"/>
    </source>
</evidence>
<name>J4KM89_BEAB2</name>
<sequence length="281" mass="31060">MANIATYILAPNFSYHPNTSICIGDIVQYPDDPTKPLSSVPDAEISGKTESHFDYDNELSSQNSFSLRGSIWANFLEKATAKIDGGKSDELLTKYTVRRLETVYFKKQPTDTEAAKRIESSNDVSAAINSGLLGKKPVFMITGLKIARGFTVSRLIESQSDAAGKPGAPIADDVEVGMDVSYHHKKGLDQKHRSGQDIVFAYQLHMITHKGWFHKAVDITVYRSPASFLNEEEKGRVDAEPIVVAEVDECILRDSDNELEMEAVSAEDGGKDCRCIMFCQN</sequence>
<reference evidence="1 2" key="1">
    <citation type="journal article" date="2012" name="Sci. Rep.">
        <title>Genomic perspectives on the evolution of fungal entomopathogenicity in Beauveria bassiana.</title>
        <authorList>
            <person name="Xiao G."/>
            <person name="Ying S.H."/>
            <person name="Zheng P."/>
            <person name="Wang Z.L."/>
            <person name="Zhang S."/>
            <person name="Xie X.Q."/>
            <person name="Shang Y."/>
            <person name="St Leger R.J."/>
            <person name="Zhao G.P."/>
            <person name="Wang C."/>
            <person name="Feng M.G."/>
        </authorList>
    </citation>
    <scope>NUCLEOTIDE SEQUENCE [LARGE SCALE GENOMIC DNA]</scope>
    <source>
        <strain evidence="1 2">ARSEF 2860</strain>
    </source>
</reference>
<gene>
    <name evidence="1" type="ORF">BBA_07460</name>
</gene>
<dbReference type="GeneID" id="19890472"/>
<dbReference type="RefSeq" id="XP_008600779.1">
    <property type="nucleotide sequence ID" value="XM_008602557.1"/>
</dbReference>
<protein>
    <submittedName>
        <fullName evidence="1">Uncharacterized protein</fullName>
    </submittedName>
</protein>
<dbReference type="InParanoid" id="J4KM89"/>
<organism evidence="1 2">
    <name type="scientific">Beauveria bassiana (strain ARSEF 2860)</name>
    <name type="common">White muscardine disease fungus</name>
    <name type="synonym">Tritirachium shiotae</name>
    <dbReference type="NCBI Taxonomy" id="655819"/>
    <lineage>
        <taxon>Eukaryota</taxon>
        <taxon>Fungi</taxon>
        <taxon>Dikarya</taxon>
        <taxon>Ascomycota</taxon>
        <taxon>Pezizomycotina</taxon>
        <taxon>Sordariomycetes</taxon>
        <taxon>Hypocreomycetidae</taxon>
        <taxon>Hypocreales</taxon>
        <taxon>Cordycipitaceae</taxon>
        <taxon>Beauveria</taxon>
    </lineage>
</organism>
<accession>J4KM89</accession>